<feature type="compositionally biased region" description="Pro residues" evidence="13">
    <location>
        <begin position="400"/>
        <end position="409"/>
    </location>
</feature>
<keyword evidence="7 12" id="KW-0067">ATP-binding</keyword>
<dbReference type="Gene3D" id="1.10.510.10">
    <property type="entry name" value="Transferase(Phosphotransferase) domain 1"/>
    <property type="match status" value="1"/>
</dbReference>
<dbReference type="PROSITE" id="PS00108">
    <property type="entry name" value="PROTEIN_KINASE_ST"/>
    <property type="match status" value="1"/>
</dbReference>
<dbReference type="AlphaFoldDB" id="A0A0D2LH02"/>
<feature type="compositionally biased region" description="Pro residues" evidence="13">
    <location>
        <begin position="459"/>
        <end position="475"/>
    </location>
</feature>
<dbReference type="EMBL" id="KN817526">
    <property type="protein sequence ID" value="KJA26907.1"/>
    <property type="molecule type" value="Genomic_DNA"/>
</dbReference>
<evidence type="ECO:0000256" key="6">
    <source>
        <dbReference type="ARBA" id="ARBA00022777"/>
    </source>
</evidence>
<dbReference type="GO" id="GO:0005634">
    <property type="term" value="C:nucleus"/>
    <property type="evidence" value="ECO:0007669"/>
    <property type="project" value="UniProtKB-SubCell"/>
</dbReference>
<feature type="compositionally biased region" description="Pro residues" evidence="13">
    <location>
        <begin position="564"/>
        <end position="592"/>
    </location>
</feature>
<feature type="compositionally biased region" description="Pro residues" evidence="13">
    <location>
        <begin position="483"/>
        <end position="501"/>
    </location>
</feature>
<dbReference type="STRING" id="945553.A0A0D2LH02"/>
<evidence type="ECO:0000256" key="8">
    <source>
        <dbReference type="ARBA" id="ARBA00023242"/>
    </source>
</evidence>
<dbReference type="PANTHER" id="PTHR24056:SF233">
    <property type="entry name" value="CYCLIN-DEPENDENT KINASE 9"/>
    <property type="match status" value="1"/>
</dbReference>
<evidence type="ECO:0000256" key="12">
    <source>
        <dbReference type="PROSITE-ProRule" id="PRU10141"/>
    </source>
</evidence>
<name>A0A0D2LH02_HYPSF</name>
<comment type="catalytic activity">
    <reaction evidence="10">
        <text>L-seryl-[protein] + ATP = O-phospho-L-seryl-[protein] + ADP + H(+)</text>
        <dbReference type="Rhea" id="RHEA:17989"/>
        <dbReference type="Rhea" id="RHEA-COMP:9863"/>
        <dbReference type="Rhea" id="RHEA-COMP:11604"/>
        <dbReference type="ChEBI" id="CHEBI:15378"/>
        <dbReference type="ChEBI" id="CHEBI:29999"/>
        <dbReference type="ChEBI" id="CHEBI:30616"/>
        <dbReference type="ChEBI" id="CHEBI:83421"/>
        <dbReference type="ChEBI" id="CHEBI:456216"/>
        <dbReference type="EC" id="2.7.11.22"/>
    </reaction>
</comment>
<comment type="catalytic activity">
    <reaction evidence="9">
        <text>L-threonyl-[protein] + ATP = O-phospho-L-threonyl-[protein] + ADP + H(+)</text>
        <dbReference type="Rhea" id="RHEA:46608"/>
        <dbReference type="Rhea" id="RHEA-COMP:11060"/>
        <dbReference type="Rhea" id="RHEA-COMP:11605"/>
        <dbReference type="ChEBI" id="CHEBI:15378"/>
        <dbReference type="ChEBI" id="CHEBI:30013"/>
        <dbReference type="ChEBI" id="CHEBI:30616"/>
        <dbReference type="ChEBI" id="CHEBI:61977"/>
        <dbReference type="ChEBI" id="CHEBI:456216"/>
        <dbReference type="EC" id="2.7.11.22"/>
    </reaction>
</comment>
<sequence length="627" mass="69376">MAPVPERPIERPPLPPPPQATNEVKEDRKEIEQAKLRMIQRKLPARRSQKAEMHAYNHGFIGCGLKSDYEATTKLGEGTFGEVHKAIHKATGTAVALKRILMHNEKEGMPVTALREIKILKALKHPCIVNILDMFVVRSNEKDPLSVYMVFPYMDHDLAGLLENERVKLQPSHIKLYMKQLLEGTEYMHRNHILHRDMKAANLLISNNGTLRIADFGLARTYDPAVANAPANATTGRNRKYTNCVVTRWYRPPELLLGARHYGGEVDMWGIGCVLGEMFTRKPILPGTSDLDQLEKIFFLCGSPNQHNWPYFDSLPGCEGVIRFNSHTRKIKPTYESTGSETVDLLDKLLTINPKERITASQALDHDYFWTDPLPADPKSMPSYEASHEYDKRGHRNHQPPMPAIPVMPPHVGNQQRHPQPLGNPQQFNRGGPPGPSRNGPPPQSFALDAHKRGGMGPSQPPYPYAQGGPMPPYALPNGGAFPPHPPPNGYRNGPPPPPGAYGPGYGGPGALLPGQFMPHPPRPPYGGGPPGGNRGMPPRNNDRRDMPRNDRNDRRDMPRNNAPGPPPPVRLPPNPNLPPRPIAPLGSVPPPESDRYRGGGYNDRRSEPHPSDDAPDGPPGSALNYG</sequence>
<dbReference type="SMART" id="SM00220">
    <property type="entry name" value="S_TKc"/>
    <property type="match status" value="1"/>
</dbReference>
<dbReference type="OMA" id="HAGPREM"/>
<feature type="compositionally biased region" description="Basic and acidic residues" evidence="13">
    <location>
        <begin position="541"/>
        <end position="559"/>
    </location>
</feature>
<reference evidence="16" key="1">
    <citation type="submission" date="2014-04" db="EMBL/GenBank/DDBJ databases">
        <title>Evolutionary Origins and Diversification of the Mycorrhizal Mutualists.</title>
        <authorList>
            <consortium name="DOE Joint Genome Institute"/>
            <consortium name="Mycorrhizal Genomics Consortium"/>
            <person name="Kohler A."/>
            <person name="Kuo A."/>
            <person name="Nagy L.G."/>
            <person name="Floudas D."/>
            <person name="Copeland A."/>
            <person name="Barry K.W."/>
            <person name="Cichocki N."/>
            <person name="Veneault-Fourrey C."/>
            <person name="LaButti K."/>
            <person name="Lindquist E.A."/>
            <person name="Lipzen A."/>
            <person name="Lundell T."/>
            <person name="Morin E."/>
            <person name="Murat C."/>
            <person name="Riley R."/>
            <person name="Ohm R."/>
            <person name="Sun H."/>
            <person name="Tunlid A."/>
            <person name="Henrissat B."/>
            <person name="Grigoriev I.V."/>
            <person name="Hibbett D.S."/>
            <person name="Martin F."/>
        </authorList>
    </citation>
    <scope>NUCLEOTIDE SEQUENCE [LARGE SCALE GENOMIC DNA]</scope>
    <source>
        <strain evidence="16">FD-334 SS-4</strain>
    </source>
</reference>
<comment type="catalytic activity">
    <reaction evidence="11">
        <text>[DNA-directed RNA polymerase] + ATP = phospho-[DNA-directed RNA polymerase] + ADP + H(+)</text>
        <dbReference type="Rhea" id="RHEA:10216"/>
        <dbReference type="Rhea" id="RHEA-COMP:11321"/>
        <dbReference type="Rhea" id="RHEA-COMP:11322"/>
        <dbReference type="ChEBI" id="CHEBI:15378"/>
        <dbReference type="ChEBI" id="CHEBI:30616"/>
        <dbReference type="ChEBI" id="CHEBI:43176"/>
        <dbReference type="ChEBI" id="CHEBI:68546"/>
        <dbReference type="ChEBI" id="CHEBI:456216"/>
        <dbReference type="EC" id="2.7.11.23"/>
    </reaction>
</comment>
<dbReference type="GO" id="GO:0008353">
    <property type="term" value="F:RNA polymerase II CTD heptapeptide repeat kinase activity"/>
    <property type="evidence" value="ECO:0007669"/>
    <property type="project" value="UniProtKB-EC"/>
</dbReference>
<dbReference type="InterPro" id="IPR008271">
    <property type="entry name" value="Ser/Thr_kinase_AS"/>
</dbReference>
<evidence type="ECO:0000313" key="16">
    <source>
        <dbReference type="Proteomes" id="UP000054270"/>
    </source>
</evidence>
<comment type="similarity">
    <text evidence="2">Belongs to the protein kinase superfamily. CMGC Ser/Thr protein kinase family. CDC2/CDKX subfamily.</text>
</comment>
<protein>
    <recommendedName>
        <fullName evidence="14">Protein kinase domain-containing protein</fullName>
    </recommendedName>
</protein>
<evidence type="ECO:0000259" key="14">
    <source>
        <dbReference type="PROSITE" id="PS50011"/>
    </source>
</evidence>
<feature type="region of interest" description="Disordered" evidence="13">
    <location>
        <begin position="1"/>
        <end position="29"/>
    </location>
</feature>
<feature type="region of interest" description="Disordered" evidence="13">
    <location>
        <begin position="380"/>
        <end position="627"/>
    </location>
</feature>
<dbReference type="GO" id="GO:0004693">
    <property type="term" value="F:cyclin-dependent protein serine/threonine kinase activity"/>
    <property type="evidence" value="ECO:0007669"/>
    <property type="project" value="UniProtKB-EC"/>
</dbReference>
<feature type="compositionally biased region" description="Pro residues" evidence="13">
    <location>
        <begin position="519"/>
        <end position="528"/>
    </location>
</feature>
<evidence type="ECO:0000256" key="2">
    <source>
        <dbReference type="ARBA" id="ARBA00006485"/>
    </source>
</evidence>
<dbReference type="InterPro" id="IPR000719">
    <property type="entry name" value="Prot_kinase_dom"/>
</dbReference>
<evidence type="ECO:0000256" key="13">
    <source>
        <dbReference type="SAM" id="MobiDB-lite"/>
    </source>
</evidence>
<evidence type="ECO:0000256" key="9">
    <source>
        <dbReference type="ARBA" id="ARBA00047811"/>
    </source>
</evidence>
<feature type="binding site" evidence="12">
    <location>
        <position position="98"/>
    </location>
    <ligand>
        <name>ATP</name>
        <dbReference type="ChEBI" id="CHEBI:30616"/>
    </ligand>
</feature>
<dbReference type="PANTHER" id="PTHR24056">
    <property type="entry name" value="CELL DIVISION PROTEIN KINASE"/>
    <property type="match status" value="1"/>
</dbReference>
<keyword evidence="3" id="KW-0723">Serine/threonine-protein kinase</keyword>
<feature type="compositionally biased region" description="Pro residues" evidence="13">
    <location>
        <begin position="433"/>
        <end position="444"/>
    </location>
</feature>
<evidence type="ECO:0000256" key="7">
    <source>
        <dbReference type="ARBA" id="ARBA00022840"/>
    </source>
</evidence>
<dbReference type="FunFam" id="3.30.200.20:FF:000124">
    <property type="entry name" value="Cyclin-dependent kinase 4"/>
    <property type="match status" value="1"/>
</dbReference>
<evidence type="ECO:0000256" key="4">
    <source>
        <dbReference type="ARBA" id="ARBA00022679"/>
    </source>
</evidence>
<dbReference type="PROSITE" id="PS50011">
    <property type="entry name" value="PROTEIN_KINASE_DOM"/>
    <property type="match status" value="1"/>
</dbReference>
<dbReference type="Pfam" id="PF00069">
    <property type="entry name" value="Pkinase"/>
    <property type="match status" value="1"/>
</dbReference>
<keyword evidence="4" id="KW-0808">Transferase</keyword>
<keyword evidence="6" id="KW-0418">Kinase</keyword>
<dbReference type="InterPro" id="IPR011009">
    <property type="entry name" value="Kinase-like_dom_sf"/>
</dbReference>
<dbReference type="OrthoDB" id="28397at2759"/>
<dbReference type="SUPFAM" id="SSF56112">
    <property type="entry name" value="Protein kinase-like (PK-like)"/>
    <property type="match status" value="1"/>
</dbReference>
<evidence type="ECO:0000313" key="15">
    <source>
        <dbReference type="EMBL" id="KJA26907.1"/>
    </source>
</evidence>
<feature type="compositionally biased region" description="Polar residues" evidence="13">
    <location>
        <begin position="413"/>
        <end position="428"/>
    </location>
</feature>
<comment type="subcellular location">
    <subcellularLocation>
        <location evidence="1">Nucleus</location>
    </subcellularLocation>
</comment>
<keyword evidence="5 12" id="KW-0547">Nucleotide-binding</keyword>
<keyword evidence="16" id="KW-1185">Reference proteome</keyword>
<keyword evidence="8" id="KW-0539">Nucleus</keyword>
<dbReference type="InterPro" id="IPR050108">
    <property type="entry name" value="CDK"/>
</dbReference>
<evidence type="ECO:0000256" key="10">
    <source>
        <dbReference type="ARBA" id="ARBA00048367"/>
    </source>
</evidence>
<accession>A0A0D2LH02</accession>
<dbReference type="Proteomes" id="UP000054270">
    <property type="component" value="Unassembled WGS sequence"/>
</dbReference>
<dbReference type="GO" id="GO:0005524">
    <property type="term" value="F:ATP binding"/>
    <property type="evidence" value="ECO:0007669"/>
    <property type="project" value="UniProtKB-UniRule"/>
</dbReference>
<evidence type="ECO:0000256" key="3">
    <source>
        <dbReference type="ARBA" id="ARBA00022527"/>
    </source>
</evidence>
<dbReference type="FunFam" id="1.10.510.10:FF:000415">
    <property type="entry name" value="CMGC/CDK/CRK7 protein kinase, variant"/>
    <property type="match status" value="1"/>
</dbReference>
<dbReference type="Gene3D" id="3.30.200.20">
    <property type="entry name" value="Phosphorylase Kinase, domain 1"/>
    <property type="match status" value="1"/>
</dbReference>
<evidence type="ECO:0000256" key="1">
    <source>
        <dbReference type="ARBA" id="ARBA00004123"/>
    </source>
</evidence>
<evidence type="ECO:0000256" key="11">
    <source>
        <dbReference type="ARBA" id="ARBA00049280"/>
    </source>
</evidence>
<gene>
    <name evidence="15" type="ORF">HYPSUDRAFT_132404</name>
</gene>
<feature type="compositionally biased region" description="Basic and acidic residues" evidence="13">
    <location>
        <begin position="593"/>
        <end position="613"/>
    </location>
</feature>
<feature type="domain" description="Protein kinase" evidence="14">
    <location>
        <begin position="69"/>
        <end position="369"/>
    </location>
</feature>
<dbReference type="InterPro" id="IPR017441">
    <property type="entry name" value="Protein_kinase_ATP_BS"/>
</dbReference>
<organism evidence="15 16">
    <name type="scientific">Hypholoma sublateritium (strain FD-334 SS-4)</name>
    <dbReference type="NCBI Taxonomy" id="945553"/>
    <lineage>
        <taxon>Eukaryota</taxon>
        <taxon>Fungi</taxon>
        <taxon>Dikarya</taxon>
        <taxon>Basidiomycota</taxon>
        <taxon>Agaricomycotina</taxon>
        <taxon>Agaricomycetes</taxon>
        <taxon>Agaricomycetidae</taxon>
        <taxon>Agaricales</taxon>
        <taxon>Agaricineae</taxon>
        <taxon>Strophariaceae</taxon>
        <taxon>Hypholoma</taxon>
    </lineage>
</organism>
<dbReference type="PROSITE" id="PS00107">
    <property type="entry name" value="PROTEIN_KINASE_ATP"/>
    <property type="match status" value="1"/>
</dbReference>
<evidence type="ECO:0000256" key="5">
    <source>
        <dbReference type="ARBA" id="ARBA00022741"/>
    </source>
</evidence>
<proteinExistence type="inferred from homology"/>